<organism evidence="4 5">
    <name type="scientific">Reticulomyxa filosa</name>
    <dbReference type="NCBI Taxonomy" id="46433"/>
    <lineage>
        <taxon>Eukaryota</taxon>
        <taxon>Sar</taxon>
        <taxon>Rhizaria</taxon>
        <taxon>Retaria</taxon>
        <taxon>Foraminifera</taxon>
        <taxon>Monothalamids</taxon>
        <taxon>Reticulomyxidae</taxon>
        <taxon>Reticulomyxa</taxon>
    </lineage>
</organism>
<dbReference type="InterPro" id="IPR036322">
    <property type="entry name" value="WD40_repeat_dom_sf"/>
</dbReference>
<evidence type="ECO:0000256" key="3">
    <source>
        <dbReference type="PROSITE-ProRule" id="PRU00221"/>
    </source>
</evidence>
<feature type="repeat" description="WD" evidence="3">
    <location>
        <begin position="24"/>
        <end position="67"/>
    </location>
</feature>
<evidence type="ECO:0000256" key="2">
    <source>
        <dbReference type="ARBA" id="ARBA00022737"/>
    </source>
</evidence>
<proteinExistence type="predicted"/>
<gene>
    <name evidence="4" type="ORF">RFI_02508</name>
</gene>
<evidence type="ECO:0000256" key="1">
    <source>
        <dbReference type="ARBA" id="ARBA00022574"/>
    </source>
</evidence>
<evidence type="ECO:0000313" key="5">
    <source>
        <dbReference type="Proteomes" id="UP000023152"/>
    </source>
</evidence>
<dbReference type="PANTHER" id="PTHR22847">
    <property type="entry name" value="WD40 REPEAT PROTEIN"/>
    <property type="match status" value="1"/>
</dbReference>
<comment type="caution">
    <text evidence="4">The sequence shown here is derived from an EMBL/GenBank/DDBJ whole genome shotgun (WGS) entry which is preliminary data.</text>
</comment>
<dbReference type="PROSITE" id="PS50294">
    <property type="entry name" value="WD_REPEATS_REGION"/>
    <property type="match status" value="1"/>
</dbReference>
<accession>X6PAA7</accession>
<dbReference type="OrthoDB" id="273771at2759"/>
<protein>
    <submittedName>
        <fullName evidence="4">WD-40 repeat-containing protein</fullName>
    </submittedName>
</protein>
<dbReference type="SUPFAM" id="SSF50978">
    <property type="entry name" value="WD40 repeat-like"/>
    <property type="match status" value="1"/>
</dbReference>
<keyword evidence="5" id="KW-1185">Reference proteome</keyword>
<reference evidence="4 5" key="1">
    <citation type="journal article" date="2013" name="Curr. Biol.">
        <title>The Genome of the Foraminiferan Reticulomyxa filosa.</title>
        <authorList>
            <person name="Glockner G."/>
            <person name="Hulsmann N."/>
            <person name="Schleicher M."/>
            <person name="Noegel A.A."/>
            <person name="Eichinger L."/>
            <person name="Gallinger C."/>
            <person name="Pawlowski J."/>
            <person name="Sierra R."/>
            <person name="Euteneuer U."/>
            <person name="Pillet L."/>
            <person name="Moustafa A."/>
            <person name="Platzer M."/>
            <person name="Groth M."/>
            <person name="Szafranski K."/>
            <person name="Schliwa M."/>
        </authorList>
    </citation>
    <scope>NUCLEOTIDE SEQUENCE [LARGE SCALE GENOMIC DNA]</scope>
</reference>
<dbReference type="InterPro" id="IPR001680">
    <property type="entry name" value="WD40_rpt"/>
</dbReference>
<dbReference type="Gene3D" id="2.130.10.10">
    <property type="entry name" value="YVTN repeat-like/Quinoprotein amine dehydrogenase"/>
    <property type="match status" value="1"/>
</dbReference>
<dbReference type="PROSITE" id="PS00678">
    <property type="entry name" value="WD_REPEATS_1"/>
    <property type="match status" value="1"/>
</dbReference>
<name>X6PAA7_RETFI</name>
<dbReference type="AlphaFoldDB" id="X6PAA7"/>
<dbReference type="InterPro" id="IPR019775">
    <property type="entry name" value="WD40_repeat_CS"/>
</dbReference>
<dbReference type="PROSITE" id="PS50082">
    <property type="entry name" value="WD_REPEATS_2"/>
    <property type="match status" value="2"/>
</dbReference>
<dbReference type="Pfam" id="PF00400">
    <property type="entry name" value="WD40"/>
    <property type="match status" value="1"/>
</dbReference>
<keyword evidence="2" id="KW-0677">Repeat</keyword>
<dbReference type="GO" id="GO:1990234">
    <property type="term" value="C:transferase complex"/>
    <property type="evidence" value="ECO:0007669"/>
    <property type="project" value="UniProtKB-ARBA"/>
</dbReference>
<sequence>MCSESWDTIIRIWDIETTKQFNVFKEHEGRIMSVKYGSNELMNTILSGSNDKSVRLWDIRSGEQIQMFNGHSSKELYSIAGGNEEDNGISSLKFVSLKNKVNDNEQKLKNDFAEFWYIPEYNRKSVVDSENKNIQKWTIHIKRRTL</sequence>
<dbReference type="Proteomes" id="UP000023152">
    <property type="component" value="Unassembled WGS sequence"/>
</dbReference>
<keyword evidence="1 3" id="KW-0853">WD repeat</keyword>
<dbReference type="SMART" id="SM00320">
    <property type="entry name" value="WD40"/>
    <property type="match status" value="1"/>
</dbReference>
<evidence type="ECO:0000313" key="4">
    <source>
        <dbReference type="EMBL" id="ETO34582.1"/>
    </source>
</evidence>
<dbReference type="InterPro" id="IPR015943">
    <property type="entry name" value="WD40/YVTN_repeat-like_dom_sf"/>
</dbReference>
<feature type="repeat" description="WD" evidence="3">
    <location>
        <begin position="1"/>
        <end position="23"/>
    </location>
</feature>
<dbReference type="PANTHER" id="PTHR22847:SF637">
    <property type="entry name" value="WD REPEAT DOMAIN 5B"/>
    <property type="match status" value="1"/>
</dbReference>
<dbReference type="EMBL" id="ASPP01002445">
    <property type="protein sequence ID" value="ETO34582.1"/>
    <property type="molecule type" value="Genomic_DNA"/>
</dbReference>